<evidence type="ECO:0000313" key="2">
    <source>
        <dbReference type="Proteomes" id="UP001144978"/>
    </source>
</evidence>
<gene>
    <name evidence="1" type="ORF">NUW54_g281</name>
</gene>
<evidence type="ECO:0000313" key="1">
    <source>
        <dbReference type="EMBL" id="KAJ3018637.1"/>
    </source>
</evidence>
<dbReference type="EMBL" id="JANSHE010000035">
    <property type="protein sequence ID" value="KAJ3018637.1"/>
    <property type="molecule type" value="Genomic_DNA"/>
</dbReference>
<sequence length="874" mass="97993">MPSLKRFLGICLHLIGRRAPPNPRPLTGNVEIQLHPTPEHSSRSELFLTGFIGLIDVLKVTKEVSSACPQLQLAVGALLIVLEAYKNYTDANEAVEKLLSRVDTLNSALGKLLSSGYENCSEVLRRRLDEFAKTVESITADAKSLKDRSILRRMLRASDDKAKIEAWVANLSWHVQSFILQGTIAVEHAVEQGFKNTDRRFDAVDERIKSLQDTSTDEALYTRLRPVMKARFDHESSVHVQCHKGTRGEVLATLCSWLRPDDPRLSTLPTPVFAADSNLPILWMYALPGVGKSTVALTAADFWDADKVLGATFFCATSDGERSNVVAIFRTLAYQLGATLPRTSVGSDRDPRTKTPESDLKLTPLAAFLYVLLRFAWSRVVHNTKHVSRARLPPGPKAIPVLGNVHQLPMDYQERTFAEWAKLYGDVVYAKLFQRPVLVLNSLRAAQDLLEKRGSKYSSRPRLVLLSELMGWDNVLTHMPYGDRFRKHRRWMHDGLQSKETLLGYRPVQRRETYTLLAGLLETPADFASHIHRWAVGTIMEITYGHRIHSLDDEYVRIARTATVETVLAGSPGSMLVDFFPVLKSIPTWMPGAGFKRNAFKIRGMVRELMDSPYNMVKRAMSSGNARPSFTASLIEDMYRRDSLTPAEEEDIKGAAGAIYAAGTDTTVTVLTTFFLAMVLHPEAFTKAQAEMDAVIGRSRLPDIEDRGSLPYLECVLNELYRWRCPVPLAIPHNLTEEDEYRGYHIPGDTMVIPNVWKMSQDPSVYPEPQKFRPERWLEMSPQTVELANPRKMVFGFGRRICPGREFADDLIWLAMASVISLFDIRKAVDSHGKEITPAATYCSGHPDAFACSIRPRSEKAGDVIAQARSALAA</sequence>
<organism evidence="1 2">
    <name type="scientific">Trametes sanguinea</name>
    <dbReference type="NCBI Taxonomy" id="158606"/>
    <lineage>
        <taxon>Eukaryota</taxon>
        <taxon>Fungi</taxon>
        <taxon>Dikarya</taxon>
        <taxon>Basidiomycota</taxon>
        <taxon>Agaricomycotina</taxon>
        <taxon>Agaricomycetes</taxon>
        <taxon>Polyporales</taxon>
        <taxon>Polyporaceae</taxon>
        <taxon>Trametes</taxon>
    </lineage>
</organism>
<dbReference type="Proteomes" id="UP001144978">
    <property type="component" value="Unassembled WGS sequence"/>
</dbReference>
<keyword evidence="2" id="KW-1185">Reference proteome</keyword>
<protein>
    <submittedName>
        <fullName evidence="1">Uncharacterized protein</fullName>
    </submittedName>
</protein>
<reference evidence="1" key="1">
    <citation type="submission" date="2022-08" db="EMBL/GenBank/DDBJ databases">
        <title>Genome Sequence of Pycnoporus sanguineus.</title>
        <authorList>
            <person name="Buettner E."/>
        </authorList>
    </citation>
    <scope>NUCLEOTIDE SEQUENCE</scope>
    <source>
        <strain evidence="1">CG-C14</strain>
    </source>
</reference>
<proteinExistence type="predicted"/>
<comment type="caution">
    <text evidence="1">The sequence shown here is derived from an EMBL/GenBank/DDBJ whole genome shotgun (WGS) entry which is preliminary data.</text>
</comment>
<accession>A0ACC1QB29</accession>
<name>A0ACC1QB29_9APHY</name>